<keyword evidence="6" id="KW-1185">Reference proteome</keyword>
<dbReference type="Pfam" id="PF08448">
    <property type="entry name" value="PAS_4"/>
    <property type="match status" value="1"/>
</dbReference>
<evidence type="ECO:0000259" key="1">
    <source>
        <dbReference type="PROSITE" id="PS50112"/>
    </source>
</evidence>
<dbReference type="Gene3D" id="3.30.450.20">
    <property type="entry name" value="PAS domain"/>
    <property type="match status" value="3"/>
</dbReference>
<evidence type="ECO:0000313" key="6">
    <source>
        <dbReference type="Proteomes" id="UP000183104"/>
    </source>
</evidence>
<dbReference type="CDD" id="cd01948">
    <property type="entry name" value="EAL"/>
    <property type="match status" value="1"/>
</dbReference>
<dbReference type="Pfam" id="PF00563">
    <property type="entry name" value="EAL"/>
    <property type="match status" value="1"/>
</dbReference>
<dbReference type="SMART" id="SM00267">
    <property type="entry name" value="GGDEF"/>
    <property type="match status" value="1"/>
</dbReference>
<dbReference type="PROSITE" id="PS50883">
    <property type="entry name" value="EAL"/>
    <property type="match status" value="1"/>
</dbReference>
<gene>
    <name evidence="5" type="ORF">SAMN05661077_1762</name>
</gene>
<evidence type="ECO:0000313" key="5">
    <source>
        <dbReference type="EMBL" id="SCY30116.1"/>
    </source>
</evidence>
<dbReference type="STRING" id="381306.AN478_02810"/>
<dbReference type="AlphaFoldDB" id="A0A0P9EG83"/>
<dbReference type="InterPro" id="IPR013656">
    <property type="entry name" value="PAS_4"/>
</dbReference>
<dbReference type="PIRSF" id="PIRSF005925">
    <property type="entry name" value="Dos"/>
    <property type="match status" value="1"/>
</dbReference>
<dbReference type="Pfam" id="PF00990">
    <property type="entry name" value="GGDEF"/>
    <property type="match status" value="1"/>
</dbReference>
<dbReference type="Gene3D" id="3.20.20.450">
    <property type="entry name" value="EAL domain"/>
    <property type="match status" value="1"/>
</dbReference>
<feature type="domain" description="PAC" evidence="2">
    <location>
        <begin position="84"/>
        <end position="134"/>
    </location>
</feature>
<name>A0A0P9EG83_9GAMM</name>
<dbReference type="InterPro" id="IPR001633">
    <property type="entry name" value="EAL_dom"/>
</dbReference>
<dbReference type="InterPro" id="IPR035919">
    <property type="entry name" value="EAL_sf"/>
</dbReference>
<dbReference type="SUPFAM" id="SSF55785">
    <property type="entry name" value="PYP-like sensor domain (PAS domain)"/>
    <property type="match status" value="3"/>
</dbReference>
<sequence length="810" mass="89787">MAVSLEQLIGPPILRETPHAVVLIDAAQTIRYFNPAAEEMFGHPAAAMVGEPLDRLLPEEARTAHREMVAGFASSGETTRRMSEQMGIQGRRRDGSLFPAEASIARIDLNGETHFVAILTDLTKRQRLQEQHRRLAEILEATPDFVAIADTDGEILYLNRSALRLLGAPEDGPTRHRNLANIHPRRVARKVLREALDAADRTGSWEGETALLGAENREVPVRQTILAHRDRNDGGRYFSIIARDLRPSLEAQEELHKLSRALDQAADMVWITDTAGRLEYVNPAFERTTGFSAAEARGRRMGQLLRSDRDEQAFYARLREQLRRDRPHREVLVYRARHGREIHIDETLSPVHNEAGAVTHYIGTGRDVTERLALEERLRRLAYFDPLTSLPNRAHLEERLSQALTVGEEGKALILLDLDGFKYLNDTLGHSAGDDLLRLVARRLEDQTEDSDLVARLGGDEFVLFLDRPVDAEEAGRMAETVLGALRRPFQVAGHSFPAGASLGITLFPQDGREISSLLQHADTAMFEAKKEGGSQYRFFSLSLSRAAAERFYAEKSLRCALDDGGVQAHFQPIFDLAEGRVVGAEALARCWCPDAGWVSPARFIPVAEETGLIHEVGAQVLEQACAAFRAWWDAGFPLERVAVNLSPVQLHADSLPARIEGVLARHGLAPQHLELEVTEETLLGDDPAPLQQLATLQGMGIAIALDDFGTGFSSPAYLKRFPASRMKIDRNFISGIDSDPDNQTILRSLLVLADGFGYRVTAEGVETHAEADYLAGLFCQEVQGFLFGHPQSSADFLETLRRLGTTVEH</sequence>
<proteinExistence type="predicted"/>
<dbReference type="InterPro" id="IPR000700">
    <property type="entry name" value="PAS-assoc_C"/>
</dbReference>
<feature type="domain" description="PAS" evidence="1">
    <location>
        <begin position="13"/>
        <end position="60"/>
    </location>
</feature>
<dbReference type="SMART" id="SM00052">
    <property type="entry name" value="EAL"/>
    <property type="match status" value="1"/>
</dbReference>
<dbReference type="CDD" id="cd00130">
    <property type="entry name" value="PAS"/>
    <property type="match status" value="3"/>
</dbReference>
<dbReference type="CDD" id="cd01949">
    <property type="entry name" value="GGDEF"/>
    <property type="match status" value="1"/>
</dbReference>
<evidence type="ECO:0000259" key="4">
    <source>
        <dbReference type="PROSITE" id="PS50887"/>
    </source>
</evidence>
<dbReference type="GO" id="GO:0006355">
    <property type="term" value="P:regulation of DNA-templated transcription"/>
    <property type="evidence" value="ECO:0007669"/>
    <property type="project" value="InterPro"/>
</dbReference>
<dbReference type="PROSITE" id="PS50113">
    <property type="entry name" value="PAC"/>
    <property type="match status" value="2"/>
</dbReference>
<dbReference type="PROSITE" id="PS50112">
    <property type="entry name" value="PAS"/>
    <property type="match status" value="3"/>
</dbReference>
<dbReference type="Gene3D" id="3.30.70.270">
    <property type="match status" value="1"/>
</dbReference>
<feature type="domain" description="EAL" evidence="3">
    <location>
        <begin position="551"/>
        <end position="805"/>
    </location>
</feature>
<dbReference type="NCBIfam" id="TIGR00229">
    <property type="entry name" value="sensory_box"/>
    <property type="match status" value="3"/>
</dbReference>
<dbReference type="InterPro" id="IPR043128">
    <property type="entry name" value="Rev_trsase/Diguanyl_cyclase"/>
</dbReference>
<dbReference type="Pfam" id="PF00989">
    <property type="entry name" value="PAS"/>
    <property type="match status" value="2"/>
</dbReference>
<dbReference type="SMART" id="SM00091">
    <property type="entry name" value="PAS"/>
    <property type="match status" value="3"/>
</dbReference>
<dbReference type="PANTHER" id="PTHR44757">
    <property type="entry name" value="DIGUANYLATE CYCLASE DGCP"/>
    <property type="match status" value="1"/>
</dbReference>
<dbReference type="InterPro" id="IPR000160">
    <property type="entry name" value="GGDEF_dom"/>
</dbReference>
<dbReference type="NCBIfam" id="TIGR00254">
    <property type="entry name" value="GGDEF"/>
    <property type="match status" value="1"/>
</dbReference>
<feature type="domain" description="PAC" evidence="2">
    <location>
        <begin position="327"/>
        <end position="380"/>
    </location>
</feature>
<feature type="domain" description="PAS" evidence="1">
    <location>
        <begin position="131"/>
        <end position="167"/>
    </location>
</feature>
<dbReference type="RefSeq" id="WP_054965102.1">
    <property type="nucleotide sequence ID" value="NZ_FMUN01000004.1"/>
</dbReference>
<organism evidence="5 6">
    <name type="scientific">Thiohalorhabdus denitrificans</name>
    <dbReference type="NCBI Taxonomy" id="381306"/>
    <lineage>
        <taxon>Bacteria</taxon>
        <taxon>Pseudomonadati</taxon>
        <taxon>Pseudomonadota</taxon>
        <taxon>Gammaproteobacteria</taxon>
        <taxon>Thiohalorhabdales</taxon>
        <taxon>Thiohalorhabdaceae</taxon>
        <taxon>Thiohalorhabdus</taxon>
    </lineage>
</organism>
<dbReference type="PANTHER" id="PTHR44757:SF2">
    <property type="entry name" value="BIOFILM ARCHITECTURE MAINTENANCE PROTEIN MBAA"/>
    <property type="match status" value="1"/>
</dbReference>
<dbReference type="InterPro" id="IPR029787">
    <property type="entry name" value="Nucleotide_cyclase"/>
</dbReference>
<dbReference type="InterPro" id="IPR052155">
    <property type="entry name" value="Biofilm_reg_signaling"/>
</dbReference>
<dbReference type="InterPro" id="IPR012226">
    <property type="entry name" value="Diguanyl_cyclase/Pdiesterase"/>
</dbReference>
<dbReference type="EMBL" id="FMUN01000004">
    <property type="protein sequence ID" value="SCY30116.1"/>
    <property type="molecule type" value="Genomic_DNA"/>
</dbReference>
<protein>
    <submittedName>
        <fullName evidence="5">PAS domain S-box-containing protein/diguanylate cyclase (GGDEF) domain-containing protein</fullName>
    </submittedName>
</protein>
<dbReference type="InterPro" id="IPR000014">
    <property type="entry name" value="PAS"/>
</dbReference>
<dbReference type="SUPFAM" id="SSF141868">
    <property type="entry name" value="EAL domain-like"/>
    <property type="match status" value="1"/>
</dbReference>
<dbReference type="Proteomes" id="UP000183104">
    <property type="component" value="Unassembled WGS sequence"/>
</dbReference>
<accession>A0A0P9EG83</accession>
<dbReference type="InterPro" id="IPR035965">
    <property type="entry name" value="PAS-like_dom_sf"/>
</dbReference>
<feature type="domain" description="PAS" evidence="1">
    <location>
        <begin position="254"/>
        <end position="325"/>
    </location>
</feature>
<dbReference type="InterPro" id="IPR001610">
    <property type="entry name" value="PAC"/>
</dbReference>
<dbReference type="SUPFAM" id="SSF55073">
    <property type="entry name" value="Nucleotide cyclase"/>
    <property type="match status" value="1"/>
</dbReference>
<feature type="domain" description="GGDEF" evidence="4">
    <location>
        <begin position="409"/>
        <end position="542"/>
    </location>
</feature>
<evidence type="ECO:0000259" key="3">
    <source>
        <dbReference type="PROSITE" id="PS50883"/>
    </source>
</evidence>
<reference evidence="6" key="1">
    <citation type="submission" date="2016-10" db="EMBL/GenBank/DDBJ databases">
        <authorList>
            <person name="Varghese N."/>
        </authorList>
    </citation>
    <scope>NUCLEOTIDE SEQUENCE [LARGE SCALE GENOMIC DNA]</scope>
    <source>
        <strain evidence="6">HL 19</strain>
    </source>
</reference>
<evidence type="ECO:0000259" key="2">
    <source>
        <dbReference type="PROSITE" id="PS50113"/>
    </source>
</evidence>
<dbReference type="PROSITE" id="PS50887">
    <property type="entry name" value="GGDEF"/>
    <property type="match status" value="1"/>
</dbReference>
<dbReference type="SMART" id="SM00086">
    <property type="entry name" value="PAC"/>
    <property type="match status" value="3"/>
</dbReference>
<dbReference type="OrthoDB" id="8553030at2"/>
<dbReference type="InterPro" id="IPR013767">
    <property type="entry name" value="PAS_fold"/>
</dbReference>